<comment type="similarity">
    <text evidence="5">Belongs to the class VI-like SAM-binding methyltransferase superfamily. Isoprenylcysteine carboxyl methyltransferase family.</text>
</comment>
<keyword evidence="5" id="KW-0949">S-adenosyl-L-methionine</keyword>
<name>A0A9W7DSF9_9STRA</name>
<dbReference type="InterPro" id="IPR007269">
    <property type="entry name" value="ICMT_MeTrfase"/>
</dbReference>
<dbReference type="EC" id="2.1.1.100" evidence="5"/>
<evidence type="ECO:0000256" key="3">
    <source>
        <dbReference type="ARBA" id="ARBA00022989"/>
    </source>
</evidence>
<comment type="catalytic activity">
    <reaction evidence="5">
        <text>[protein]-C-terminal S-[(2E,6E)-farnesyl]-L-cysteine + S-adenosyl-L-methionine = [protein]-C-terminal S-[(2E,6E)-farnesyl]-L-cysteine methyl ester + S-adenosyl-L-homocysteine</text>
        <dbReference type="Rhea" id="RHEA:21672"/>
        <dbReference type="Rhea" id="RHEA-COMP:12125"/>
        <dbReference type="Rhea" id="RHEA-COMP:12126"/>
        <dbReference type="ChEBI" id="CHEBI:57856"/>
        <dbReference type="ChEBI" id="CHEBI:59789"/>
        <dbReference type="ChEBI" id="CHEBI:90510"/>
        <dbReference type="ChEBI" id="CHEBI:90511"/>
        <dbReference type="EC" id="2.1.1.100"/>
    </reaction>
</comment>
<dbReference type="Gene3D" id="1.20.120.1630">
    <property type="match status" value="1"/>
</dbReference>
<proteinExistence type="inferred from homology"/>
<evidence type="ECO:0000256" key="4">
    <source>
        <dbReference type="ARBA" id="ARBA00023136"/>
    </source>
</evidence>
<dbReference type="PANTHER" id="PTHR12714:SF9">
    <property type="entry name" value="PROTEIN-S-ISOPRENYLCYSTEINE O-METHYLTRANSFERASE"/>
    <property type="match status" value="1"/>
</dbReference>
<keyword evidence="7" id="KW-1185">Reference proteome</keyword>
<keyword evidence="4 5" id="KW-0472">Membrane</keyword>
<accession>A0A9W7DSF9</accession>
<dbReference type="GO" id="GO:0032259">
    <property type="term" value="P:methylation"/>
    <property type="evidence" value="ECO:0007669"/>
    <property type="project" value="UniProtKB-KW"/>
</dbReference>
<sequence length="246" mass="27195">MPLLPLTPSPAPHTSSLMDPNALAFLIRSTLGLVAYLSGRFSPSCRTFFFLDTVYAGIRTYFALTCTEGSFFKPDEITSKEPTRNRLLIWLPLLNLIGLITYYFSISLPPFLTFRPLPLLGSSLFCLGILTLYLSHVSLGSNWSMKVETKSTQTLVTTGIYSRIRHPMYLAFFLASLGGLFLTGNVILGGSFVGASGVAAGRIPREEKIMREAFGGEWDEYVERTRGGILPRYGGGEEKEKEGKLK</sequence>
<organism evidence="6 7">
    <name type="scientific">Triparma strigata</name>
    <dbReference type="NCBI Taxonomy" id="1606541"/>
    <lineage>
        <taxon>Eukaryota</taxon>
        <taxon>Sar</taxon>
        <taxon>Stramenopiles</taxon>
        <taxon>Ochrophyta</taxon>
        <taxon>Bolidophyceae</taxon>
        <taxon>Parmales</taxon>
        <taxon>Triparmaceae</taxon>
        <taxon>Triparma</taxon>
    </lineage>
</organism>
<evidence type="ECO:0000313" key="7">
    <source>
        <dbReference type="Proteomes" id="UP001165085"/>
    </source>
</evidence>
<dbReference type="Pfam" id="PF04140">
    <property type="entry name" value="ICMT"/>
    <property type="match status" value="1"/>
</dbReference>
<dbReference type="GO" id="GO:0005789">
    <property type="term" value="C:endoplasmic reticulum membrane"/>
    <property type="evidence" value="ECO:0007669"/>
    <property type="project" value="UniProtKB-SubCell"/>
</dbReference>
<feature type="transmembrane region" description="Helical" evidence="5">
    <location>
        <begin position="117"/>
        <end position="135"/>
    </location>
</feature>
<feature type="transmembrane region" description="Helical" evidence="5">
    <location>
        <begin position="87"/>
        <end position="105"/>
    </location>
</feature>
<dbReference type="Proteomes" id="UP001165085">
    <property type="component" value="Unassembled WGS sequence"/>
</dbReference>
<keyword evidence="5" id="KW-0489">Methyltransferase</keyword>
<evidence type="ECO:0000256" key="2">
    <source>
        <dbReference type="ARBA" id="ARBA00022692"/>
    </source>
</evidence>
<evidence type="ECO:0000256" key="1">
    <source>
        <dbReference type="ARBA" id="ARBA00004141"/>
    </source>
</evidence>
<dbReference type="EMBL" id="BRXY01000019">
    <property type="protein sequence ID" value="GMH53448.1"/>
    <property type="molecule type" value="Genomic_DNA"/>
</dbReference>
<dbReference type="OrthoDB" id="422086at2759"/>
<keyword evidence="5" id="KW-0808">Transferase</keyword>
<dbReference type="GO" id="GO:0004671">
    <property type="term" value="F:protein C-terminal S-isoprenylcysteine carboxyl O-methyltransferase activity"/>
    <property type="evidence" value="ECO:0007669"/>
    <property type="project" value="UniProtKB-EC"/>
</dbReference>
<feature type="transmembrane region" description="Helical" evidence="5">
    <location>
        <begin position="169"/>
        <end position="188"/>
    </location>
</feature>
<evidence type="ECO:0000256" key="5">
    <source>
        <dbReference type="RuleBase" id="RU362022"/>
    </source>
</evidence>
<protein>
    <recommendedName>
        <fullName evidence="5">Protein-S-isoprenylcysteine O-methyltransferase</fullName>
        <ecNumber evidence="5">2.1.1.100</ecNumber>
    </recommendedName>
</protein>
<evidence type="ECO:0000313" key="6">
    <source>
        <dbReference type="EMBL" id="GMH53448.1"/>
    </source>
</evidence>
<keyword evidence="2 5" id="KW-0812">Transmembrane</keyword>
<dbReference type="AlphaFoldDB" id="A0A9W7DSF9"/>
<dbReference type="PANTHER" id="PTHR12714">
    <property type="entry name" value="PROTEIN-S ISOPRENYLCYSTEINE O-METHYLTRANSFERASE"/>
    <property type="match status" value="1"/>
</dbReference>
<comment type="subcellular location">
    <subcellularLocation>
        <location evidence="5">Endoplasmic reticulum membrane</location>
        <topology evidence="5">Multi-pass membrane protein</topology>
    </subcellularLocation>
    <subcellularLocation>
        <location evidence="1">Membrane</location>
        <topology evidence="1">Multi-pass membrane protein</topology>
    </subcellularLocation>
</comment>
<gene>
    <name evidence="6" type="ORF">TrST_g1290</name>
</gene>
<keyword evidence="5" id="KW-0256">Endoplasmic reticulum</keyword>
<feature type="transmembrane region" description="Helical" evidence="5">
    <location>
        <begin position="20"/>
        <end position="39"/>
    </location>
</feature>
<keyword evidence="3 5" id="KW-1133">Transmembrane helix</keyword>
<reference evidence="7" key="1">
    <citation type="journal article" date="2023" name="Commun. Biol.">
        <title>Genome analysis of Parmales, the sister group of diatoms, reveals the evolutionary specialization of diatoms from phago-mixotrophs to photoautotrophs.</title>
        <authorList>
            <person name="Ban H."/>
            <person name="Sato S."/>
            <person name="Yoshikawa S."/>
            <person name="Yamada K."/>
            <person name="Nakamura Y."/>
            <person name="Ichinomiya M."/>
            <person name="Sato N."/>
            <person name="Blanc-Mathieu R."/>
            <person name="Endo H."/>
            <person name="Kuwata A."/>
            <person name="Ogata H."/>
        </authorList>
    </citation>
    <scope>NUCLEOTIDE SEQUENCE [LARGE SCALE GENOMIC DNA]</scope>
    <source>
        <strain evidence="7">NIES 3701</strain>
    </source>
</reference>
<comment type="caution">
    <text evidence="6">The sequence shown here is derived from an EMBL/GenBank/DDBJ whole genome shotgun (WGS) entry which is preliminary data.</text>
</comment>